<dbReference type="SMART" id="SM00899">
    <property type="entry name" value="FeoA"/>
    <property type="match status" value="1"/>
</dbReference>
<dbReference type="Proteomes" id="UP000469424">
    <property type="component" value="Unassembled WGS sequence"/>
</dbReference>
<organism evidence="3 4">
    <name type="scientific">Mogibacterium kristiansenii</name>
    <dbReference type="NCBI Taxonomy" id="2606708"/>
    <lineage>
        <taxon>Bacteria</taxon>
        <taxon>Bacillati</taxon>
        <taxon>Bacillota</taxon>
        <taxon>Clostridia</taxon>
        <taxon>Peptostreptococcales</taxon>
        <taxon>Anaerovoracaceae</taxon>
        <taxon>Mogibacterium</taxon>
    </lineage>
</organism>
<comment type="caution">
    <text evidence="3">The sequence shown here is derived from an EMBL/GenBank/DDBJ whole genome shotgun (WGS) entry which is preliminary data.</text>
</comment>
<evidence type="ECO:0000313" key="3">
    <source>
        <dbReference type="EMBL" id="MST70286.1"/>
    </source>
</evidence>
<evidence type="ECO:0000313" key="4">
    <source>
        <dbReference type="Proteomes" id="UP000469424"/>
    </source>
</evidence>
<dbReference type="AlphaFoldDB" id="A0A6N7XK34"/>
<dbReference type="InterPro" id="IPR008988">
    <property type="entry name" value="Transcriptional_repressor_C"/>
</dbReference>
<dbReference type="GO" id="GO:0046914">
    <property type="term" value="F:transition metal ion binding"/>
    <property type="evidence" value="ECO:0007669"/>
    <property type="project" value="InterPro"/>
</dbReference>
<sequence length="71" mass="7668">MPITIAKTGDIVRIIRITGDDSIRTHLAELGFAVGAEVKVVKAVKGNLILQVHGTRLALDQSMASRLLVEF</sequence>
<dbReference type="EMBL" id="VUNA01000004">
    <property type="protein sequence ID" value="MST70286.1"/>
    <property type="molecule type" value="Genomic_DNA"/>
</dbReference>
<evidence type="ECO:0000256" key="1">
    <source>
        <dbReference type="ARBA" id="ARBA00023004"/>
    </source>
</evidence>
<evidence type="ECO:0000259" key="2">
    <source>
        <dbReference type="SMART" id="SM00899"/>
    </source>
</evidence>
<keyword evidence="1" id="KW-0408">Iron</keyword>
<dbReference type="Gene3D" id="2.30.30.90">
    <property type="match status" value="1"/>
</dbReference>
<dbReference type="Pfam" id="PF04023">
    <property type="entry name" value="FeoA"/>
    <property type="match status" value="1"/>
</dbReference>
<protein>
    <submittedName>
        <fullName evidence="3">Ferrous iron transport protein A</fullName>
    </submittedName>
</protein>
<dbReference type="RefSeq" id="WP_154553849.1">
    <property type="nucleotide sequence ID" value="NZ_JAQXUZ010000015.1"/>
</dbReference>
<dbReference type="PANTHER" id="PTHR43151">
    <property type="entry name" value="FEOA FAMILY PROTEIN"/>
    <property type="match status" value="1"/>
</dbReference>
<dbReference type="SUPFAM" id="SSF50037">
    <property type="entry name" value="C-terminal domain of transcriptional repressors"/>
    <property type="match status" value="1"/>
</dbReference>
<name>A0A6N7XK34_9FIRM</name>
<dbReference type="InterPro" id="IPR053184">
    <property type="entry name" value="FeoA-like"/>
</dbReference>
<gene>
    <name evidence="3" type="ORF">FYJ65_02855</name>
</gene>
<keyword evidence="4" id="KW-1185">Reference proteome</keyword>
<dbReference type="InterPro" id="IPR007167">
    <property type="entry name" value="Fe-transptr_FeoA-like"/>
</dbReference>
<accession>A0A6N7XK34</accession>
<dbReference type="InterPro" id="IPR038157">
    <property type="entry name" value="FeoA_core_dom"/>
</dbReference>
<dbReference type="PANTHER" id="PTHR43151:SF1">
    <property type="entry name" value="SSR2333 PROTEIN"/>
    <property type="match status" value="1"/>
</dbReference>
<reference evidence="3 4" key="1">
    <citation type="submission" date="2019-08" db="EMBL/GenBank/DDBJ databases">
        <title>In-depth cultivation of the pig gut microbiome towards novel bacterial diversity and tailored functional studies.</title>
        <authorList>
            <person name="Wylensek D."/>
            <person name="Hitch T.C.A."/>
            <person name="Clavel T."/>
        </authorList>
    </citation>
    <scope>NUCLEOTIDE SEQUENCE [LARGE SCALE GENOMIC DNA]</scope>
    <source>
        <strain evidence="3 4">WCA-MUC-591-APC-4B</strain>
    </source>
</reference>
<feature type="domain" description="Ferrous iron transporter FeoA-like" evidence="2">
    <location>
        <begin position="1"/>
        <end position="71"/>
    </location>
</feature>
<proteinExistence type="predicted"/>